<dbReference type="PANTHER" id="PTHR33266">
    <property type="entry name" value="CHROMOSOME 15, WHOLE GENOME SHOTGUN SEQUENCE"/>
    <property type="match status" value="1"/>
</dbReference>
<dbReference type="EMBL" id="KN822310">
    <property type="protein sequence ID" value="KIM50909.1"/>
    <property type="molecule type" value="Genomic_DNA"/>
</dbReference>
<gene>
    <name evidence="1" type="ORF">SCLCIDRAFT_741430</name>
</gene>
<organism evidence="1 2">
    <name type="scientific">Scleroderma citrinum Foug A</name>
    <dbReference type="NCBI Taxonomy" id="1036808"/>
    <lineage>
        <taxon>Eukaryota</taxon>
        <taxon>Fungi</taxon>
        <taxon>Dikarya</taxon>
        <taxon>Basidiomycota</taxon>
        <taxon>Agaricomycotina</taxon>
        <taxon>Agaricomycetes</taxon>
        <taxon>Agaricomycetidae</taxon>
        <taxon>Boletales</taxon>
        <taxon>Sclerodermatineae</taxon>
        <taxon>Sclerodermataceae</taxon>
        <taxon>Scleroderma</taxon>
    </lineage>
</organism>
<sequence>MASGIRVIELANLAVEKLCGSKEFSPSDTDHAIAVLGQRFGLEICLGHQESIKYLERGVASHLRICTSTTDDMIWSCTNYPSEPFLSCIAAFTLHGEQPIMENDVPDPRLKNCLKTLQDNLCKGMIDRGRAGELVSRLLWLLAKDLFVRTRIQNYGNLFYAAPGPNEWDGEFIDCRRVKVLDYLDFVFGKHKWTESVVGAFGNAYINFSHWVSMVSDIAGKEAHWIGYGSFDDLQPQC</sequence>
<dbReference type="STRING" id="1036808.A0A0C3D3B3"/>
<reference evidence="1 2" key="1">
    <citation type="submission" date="2014-04" db="EMBL/GenBank/DDBJ databases">
        <authorList>
            <consortium name="DOE Joint Genome Institute"/>
            <person name="Kuo A."/>
            <person name="Kohler A."/>
            <person name="Nagy L.G."/>
            <person name="Floudas D."/>
            <person name="Copeland A."/>
            <person name="Barry K.W."/>
            <person name="Cichocki N."/>
            <person name="Veneault-Fourrey C."/>
            <person name="LaButti K."/>
            <person name="Lindquist E.A."/>
            <person name="Lipzen A."/>
            <person name="Lundell T."/>
            <person name="Morin E."/>
            <person name="Murat C."/>
            <person name="Sun H."/>
            <person name="Tunlid A."/>
            <person name="Henrissat B."/>
            <person name="Grigoriev I.V."/>
            <person name="Hibbett D.S."/>
            <person name="Martin F."/>
            <person name="Nordberg H.P."/>
            <person name="Cantor M.N."/>
            <person name="Hua S.X."/>
        </authorList>
    </citation>
    <scope>NUCLEOTIDE SEQUENCE [LARGE SCALE GENOMIC DNA]</scope>
    <source>
        <strain evidence="1 2">Foug A</strain>
    </source>
</reference>
<accession>A0A0C3D3B3</accession>
<reference evidence="2" key="2">
    <citation type="submission" date="2015-01" db="EMBL/GenBank/DDBJ databases">
        <title>Evolutionary Origins and Diversification of the Mycorrhizal Mutualists.</title>
        <authorList>
            <consortium name="DOE Joint Genome Institute"/>
            <consortium name="Mycorrhizal Genomics Consortium"/>
            <person name="Kohler A."/>
            <person name="Kuo A."/>
            <person name="Nagy L.G."/>
            <person name="Floudas D."/>
            <person name="Copeland A."/>
            <person name="Barry K.W."/>
            <person name="Cichocki N."/>
            <person name="Veneault-Fourrey C."/>
            <person name="LaButti K."/>
            <person name="Lindquist E.A."/>
            <person name="Lipzen A."/>
            <person name="Lundell T."/>
            <person name="Morin E."/>
            <person name="Murat C."/>
            <person name="Riley R."/>
            <person name="Ohm R."/>
            <person name="Sun H."/>
            <person name="Tunlid A."/>
            <person name="Henrissat B."/>
            <person name="Grigoriev I.V."/>
            <person name="Hibbett D.S."/>
            <person name="Martin F."/>
        </authorList>
    </citation>
    <scope>NUCLEOTIDE SEQUENCE [LARGE SCALE GENOMIC DNA]</scope>
    <source>
        <strain evidence="2">Foug A</strain>
    </source>
</reference>
<dbReference type="HOGENOM" id="CLU_1166436_0_0_1"/>
<name>A0A0C3D3B3_9AGAM</name>
<proteinExistence type="predicted"/>
<dbReference type="OrthoDB" id="2689159at2759"/>
<evidence type="ECO:0000313" key="1">
    <source>
        <dbReference type="EMBL" id="KIM50909.1"/>
    </source>
</evidence>
<dbReference type="AlphaFoldDB" id="A0A0C3D3B3"/>
<dbReference type="InParanoid" id="A0A0C3D3B3"/>
<dbReference type="PANTHER" id="PTHR33266:SF1">
    <property type="entry name" value="F-BOX DOMAIN-CONTAINING PROTEIN"/>
    <property type="match status" value="1"/>
</dbReference>
<dbReference type="Proteomes" id="UP000053989">
    <property type="component" value="Unassembled WGS sequence"/>
</dbReference>
<evidence type="ECO:0000313" key="2">
    <source>
        <dbReference type="Proteomes" id="UP000053989"/>
    </source>
</evidence>
<keyword evidence="2" id="KW-1185">Reference proteome</keyword>
<protein>
    <submittedName>
        <fullName evidence="1">Uncharacterized protein</fullName>
    </submittedName>
</protein>